<dbReference type="InterPro" id="IPR036144">
    <property type="entry name" value="RibA-like_sf"/>
</dbReference>
<organism evidence="5 6">
    <name type="scientific">Amycolatopsis australiensis</name>
    <dbReference type="NCBI Taxonomy" id="546364"/>
    <lineage>
        <taxon>Bacteria</taxon>
        <taxon>Bacillati</taxon>
        <taxon>Actinomycetota</taxon>
        <taxon>Actinomycetes</taxon>
        <taxon>Pseudonocardiales</taxon>
        <taxon>Pseudonocardiaceae</taxon>
        <taxon>Amycolatopsis</taxon>
    </lineage>
</organism>
<keyword evidence="2" id="KW-0686">Riboflavin biosynthesis</keyword>
<dbReference type="UniPathway" id="UPA00275"/>
<dbReference type="GO" id="GO:0046872">
    <property type="term" value="F:metal ion binding"/>
    <property type="evidence" value="ECO:0007669"/>
    <property type="project" value="UniProtKB-KW"/>
</dbReference>
<dbReference type="InterPro" id="IPR032677">
    <property type="entry name" value="GTP_cyclohydro_II"/>
</dbReference>
<accession>A0A1K1RG53</accession>
<dbReference type="GO" id="GO:0008686">
    <property type="term" value="F:3,4-dihydroxy-2-butanone-4-phosphate synthase activity"/>
    <property type="evidence" value="ECO:0007669"/>
    <property type="project" value="TreeGrafter"/>
</dbReference>
<dbReference type="STRING" id="546364.SAMN04489730_3182"/>
<dbReference type="NCBIfam" id="NF001591">
    <property type="entry name" value="PRK00393.1"/>
    <property type="match status" value="1"/>
</dbReference>
<keyword evidence="5" id="KW-0378">Hydrolase</keyword>
<name>A0A1K1RG53_9PSEU</name>
<dbReference type="GO" id="GO:0009231">
    <property type="term" value="P:riboflavin biosynthetic process"/>
    <property type="evidence" value="ECO:0007669"/>
    <property type="project" value="UniProtKB-UniPathway"/>
</dbReference>
<feature type="domain" description="GTP cyclohydrolase II" evidence="4">
    <location>
        <begin position="6"/>
        <end position="165"/>
    </location>
</feature>
<dbReference type="PANTHER" id="PTHR21327:SF18">
    <property type="entry name" value="3,4-DIHYDROXY-2-BUTANONE 4-PHOSPHATE SYNTHASE"/>
    <property type="match status" value="1"/>
</dbReference>
<dbReference type="EMBL" id="FPJG01000006">
    <property type="protein sequence ID" value="SFW70844.1"/>
    <property type="molecule type" value="Genomic_DNA"/>
</dbReference>
<reference evidence="6" key="1">
    <citation type="submission" date="2016-11" db="EMBL/GenBank/DDBJ databases">
        <authorList>
            <person name="Varghese N."/>
            <person name="Submissions S."/>
        </authorList>
    </citation>
    <scope>NUCLEOTIDE SEQUENCE [LARGE SCALE GENOMIC DNA]</scope>
    <source>
        <strain evidence="6">DSM 44671</strain>
    </source>
</reference>
<evidence type="ECO:0000256" key="3">
    <source>
        <dbReference type="ARBA" id="ARBA00022723"/>
    </source>
</evidence>
<comment type="pathway">
    <text evidence="1">Cofactor biosynthesis; riboflavin biosynthesis.</text>
</comment>
<dbReference type="Pfam" id="PF00925">
    <property type="entry name" value="GTP_cyclohydro2"/>
    <property type="match status" value="1"/>
</dbReference>
<keyword evidence="3" id="KW-0479">Metal-binding</keyword>
<evidence type="ECO:0000313" key="6">
    <source>
        <dbReference type="Proteomes" id="UP000182740"/>
    </source>
</evidence>
<proteinExistence type="predicted"/>
<dbReference type="PANTHER" id="PTHR21327">
    <property type="entry name" value="GTP CYCLOHYDROLASE II-RELATED"/>
    <property type="match status" value="1"/>
</dbReference>
<sequence>MTDTVQHELDGANGAFKVVVLGDRSDQPNPACAMVYGDPVDGCPVRVHSRCLYGEIFEATTCDCLFQLRMSQKVIRDHGSGVLIYLDQEGRGEGLLAKAEGYRLCQKTGIDTFDAYAELGYKADSRSYADAVALLKHLGLKEISLLTNNPAKWEALALAGIKVRQQPLIMPEPGDLARAYLAAKELQGHMFSLTSRRRRRMDITRKVVVSSLTRFTGRSKARAGQ</sequence>
<gene>
    <name evidence="5" type="ORF">SAMN04489730_3182</name>
</gene>
<dbReference type="SUPFAM" id="SSF142695">
    <property type="entry name" value="RibA-like"/>
    <property type="match status" value="1"/>
</dbReference>
<evidence type="ECO:0000313" key="5">
    <source>
        <dbReference type="EMBL" id="SFW70844.1"/>
    </source>
</evidence>
<keyword evidence="6" id="KW-1185">Reference proteome</keyword>
<evidence type="ECO:0000256" key="1">
    <source>
        <dbReference type="ARBA" id="ARBA00005104"/>
    </source>
</evidence>
<dbReference type="Gene3D" id="3.40.50.10990">
    <property type="entry name" value="GTP cyclohydrolase II"/>
    <property type="match status" value="1"/>
</dbReference>
<dbReference type="GO" id="GO:0005829">
    <property type="term" value="C:cytosol"/>
    <property type="evidence" value="ECO:0007669"/>
    <property type="project" value="TreeGrafter"/>
</dbReference>
<protein>
    <submittedName>
        <fullName evidence="5">GTP cyclohydrolase II</fullName>
    </submittedName>
</protein>
<dbReference type="RefSeq" id="WP_072477015.1">
    <property type="nucleotide sequence ID" value="NZ_FPJG01000006.1"/>
</dbReference>
<dbReference type="GO" id="GO:0016787">
    <property type="term" value="F:hydrolase activity"/>
    <property type="evidence" value="ECO:0007669"/>
    <property type="project" value="UniProtKB-KW"/>
</dbReference>
<dbReference type="AlphaFoldDB" id="A0A1K1RG53"/>
<evidence type="ECO:0000259" key="4">
    <source>
        <dbReference type="Pfam" id="PF00925"/>
    </source>
</evidence>
<dbReference type="Proteomes" id="UP000182740">
    <property type="component" value="Unassembled WGS sequence"/>
</dbReference>
<evidence type="ECO:0000256" key="2">
    <source>
        <dbReference type="ARBA" id="ARBA00022619"/>
    </source>
</evidence>